<comment type="caution">
    <text evidence="2">The sequence shown here is derived from an EMBL/GenBank/DDBJ whole genome shotgun (WGS) entry which is preliminary data.</text>
</comment>
<name>A0ABX0P1Y6_9BURK</name>
<accession>A0ABX0P1Y6</accession>
<dbReference type="Gene3D" id="1.20.1290.10">
    <property type="entry name" value="AhpD-like"/>
    <property type="match status" value="1"/>
</dbReference>
<dbReference type="Pfam" id="PF02627">
    <property type="entry name" value="CMD"/>
    <property type="match status" value="1"/>
</dbReference>
<dbReference type="EMBL" id="WHJH01000054">
    <property type="protein sequence ID" value="NHZ92820.1"/>
    <property type="molecule type" value="Genomic_DNA"/>
</dbReference>
<gene>
    <name evidence="2" type="ORF">F2P45_27990</name>
</gene>
<sequence length="127" mass="13913">MDNDRYTRGWDKLREIDGEQGEKVIASLTGIAPDFGRLLIEFGFGDIYSRPGLDLRSREIATIAALCALGTAAPQLRVHIHGALNVGCTRDEVVEVMMQMALYAGFPAALNGLFAAKEVFAERASRR</sequence>
<feature type="domain" description="Carboxymuconolactone decarboxylase-like" evidence="1">
    <location>
        <begin position="33"/>
        <end position="118"/>
    </location>
</feature>
<evidence type="ECO:0000259" key="1">
    <source>
        <dbReference type="Pfam" id="PF02627"/>
    </source>
</evidence>
<evidence type="ECO:0000313" key="3">
    <source>
        <dbReference type="Proteomes" id="UP000609726"/>
    </source>
</evidence>
<protein>
    <submittedName>
        <fullName evidence="2">Carboxymuconolactone decarboxylase family protein</fullName>
    </submittedName>
</protein>
<dbReference type="SUPFAM" id="SSF69118">
    <property type="entry name" value="AhpD-like"/>
    <property type="match status" value="1"/>
</dbReference>
<keyword evidence="3" id="KW-1185">Reference proteome</keyword>
<dbReference type="InterPro" id="IPR003779">
    <property type="entry name" value="CMD-like"/>
</dbReference>
<proteinExistence type="predicted"/>
<dbReference type="Proteomes" id="UP000609726">
    <property type="component" value="Unassembled WGS sequence"/>
</dbReference>
<dbReference type="RefSeq" id="WP_166881512.1">
    <property type="nucleotide sequence ID" value="NZ_WHJH01000054.1"/>
</dbReference>
<organism evidence="2 3">
    <name type="scientific">Massilia mucilaginosa</name>
    <dbReference type="NCBI Taxonomy" id="2609282"/>
    <lineage>
        <taxon>Bacteria</taxon>
        <taxon>Pseudomonadati</taxon>
        <taxon>Pseudomonadota</taxon>
        <taxon>Betaproteobacteria</taxon>
        <taxon>Burkholderiales</taxon>
        <taxon>Oxalobacteraceae</taxon>
        <taxon>Telluria group</taxon>
        <taxon>Massilia</taxon>
    </lineage>
</organism>
<dbReference type="PANTHER" id="PTHR33570">
    <property type="entry name" value="4-CARBOXYMUCONOLACTONE DECARBOXYLASE FAMILY PROTEIN"/>
    <property type="match status" value="1"/>
</dbReference>
<dbReference type="PANTHER" id="PTHR33570:SF10">
    <property type="entry name" value="GAMMA-CARBOXYMUCONOLACTONE DECARBOXYLASE"/>
    <property type="match status" value="1"/>
</dbReference>
<evidence type="ECO:0000313" key="2">
    <source>
        <dbReference type="EMBL" id="NHZ92820.1"/>
    </source>
</evidence>
<reference evidence="2 3" key="1">
    <citation type="submission" date="2019-10" db="EMBL/GenBank/DDBJ databases">
        <title>Taxonomy of Antarctic Massilia spp.: description of Massilia rubra sp. nov., Massilia aquatica sp. nov., Massilia mucilaginosa sp. nov., Massilia frigida sp. nov. isolated from streams, lakes and regoliths.</title>
        <authorList>
            <person name="Holochova P."/>
            <person name="Sedlacek I."/>
            <person name="Kralova S."/>
            <person name="Maslanova I."/>
            <person name="Busse H.-J."/>
            <person name="Stankova E."/>
            <person name="Vrbovska V."/>
            <person name="Kovarovic V."/>
            <person name="Bartak M."/>
            <person name="Svec P."/>
            <person name="Pantucek R."/>
        </authorList>
    </citation>
    <scope>NUCLEOTIDE SEQUENCE [LARGE SCALE GENOMIC DNA]</scope>
    <source>
        <strain evidence="2 3">CCM 8733</strain>
    </source>
</reference>
<dbReference type="InterPro" id="IPR029032">
    <property type="entry name" value="AhpD-like"/>
</dbReference>
<dbReference type="InterPro" id="IPR052512">
    <property type="entry name" value="4CMD/NDH-1_regulator"/>
</dbReference>